<organism evidence="1 2">
    <name type="scientific">Campylobacter showae RM3277</name>
    <dbReference type="NCBI Taxonomy" id="553219"/>
    <lineage>
        <taxon>Bacteria</taxon>
        <taxon>Pseudomonadati</taxon>
        <taxon>Campylobacterota</taxon>
        <taxon>Epsilonproteobacteria</taxon>
        <taxon>Campylobacterales</taxon>
        <taxon>Campylobacteraceae</taxon>
        <taxon>Campylobacter</taxon>
    </lineage>
</organism>
<dbReference type="STRING" id="553219.CAMSH0001_0197"/>
<name>C6RJ96_9BACT</name>
<protein>
    <submittedName>
        <fullName evidence="1">Uncharacterized protein</fullName>
    </submittedName>
</protein>
<dbReference type="EMBL" id="ACVQ01000033">
    <property type="protein sequence ID" value="EET78677.1"/>
    <property type="molecule type" value="Genomic_DNA"/>
</dbReference>
<keyword evidence="2" id="KW-1185">Reference proteome</keyword>
<proteinExistence type="predicted"/>
<sequence>MLLFLEIAVPFRLNFTLSNVAPYGNLGFGQKHLKLNKPAQGQNLLCGATLTPKFRALVARIYRRACLKAT</sequence>
<gene>
    <name evidence="1" type="ORF">CAMSH0001_0197</name>
</gene>
<comment type="caution">
    <text evidence="1">The sequence shown here is derived from an EMBL/GenBank/DDBJ whole genome shotgun (WGS) entry which is preliminary data.</text>
</comment>
<reference evidence="1 2" key="1">
    <citation type="submission" date="2009-07" db="EMBL/GenBank/DDBJ databases">
        <authorList>
            <person name="Madupu R."/>
            <person name="Sebastian Y."/>
            <person name="Durkin A.S."/>
            <person name="Torralba M."/>
            <person name="Methe B."/>
            <person name="Sutton G.G."/>
            <person name="Strausberg R.L."/>
            <person name="Nelson K.E."/>
        </authorList>
    </citation>
    <scope>NUCLEOTIDE SEQUENCE [LARGE SCALE GENOMIC DNA]</scope>
    <source>
        <strain evidence="1 2">RM3277</strain>
    </source>
</reference>
<dbReference type="Proteomes" id="UP000003107">
    <property type="component" value="Unassembled WGS sequence"/>
</dbReference>
<evidence type="ECO:0000313" key="1">
    <source>
        <dbReference type="EMBL" id="EET78677.1"/>
    </source>
</evidence>
<dbReference type="AlphaFoldDB" id="C6RJ96"/>
<accession>C6RJ96</accession>
<evidence type="ECO:0000313" key="2">
    <source>
        <dbReference type="Proteomes" id="UP000003107"/>
    </source>
</evidence>